<protein>
    <recommendedName>
        <fullName evidence="8">Rieske domain-containing protein</fullName>
    </recommendedName>
</protein>
<evidence type="ECO:0000256" key="7">
    <source>
        <dbReference type="ARBA" id="ARBA00023027"/>
    </source>
</evidence>
<organism evidence="9">
    <name type="scientific">marine metagenome</name>
    <dbReference type="NCBI Taxonomy" id="408172"/>
    <lineage>
        <taxon>unclassified sequences</taxon>
        <taxon>metagenomes</taxon>
        <taxon>ecological metagenomes</taxon>
    </lineage>
</organism>
<dbReference type="InterPro" id="IPR015879">
    <property type="entry name" value="Ring_hydroxy_dOase_asu_C_dom"/>
</dbReference>
<evidence type="ECO:0000256" key="4">
    <source>
        <dbReference type="ARBA" id="ARBA00023002"/>
    </source>
</evidence>
<dbReference type="SUPFAM" id="SSF55961">
    <property type="entry name" value="Bet v1-like"/>
    <property type="match status" value="1"/>
</dbReference>
<evidence type="ECO:0000313" key="9">
    <source>
        <dbReference type="EMBL" id="SUZ95763.1"/>
    </source>
</evidence>
<reference evidence="9" key="1">
    <citation type="submission" date="2018-05" db="EMBL/GenBank/DDBJ databases">
        <authorList>
            <person name="Lanie J.A."/>
            <person name="Ng W.-L."/>
            <person name="Kazmierczak K.M."/>
            <person name="Andrzejewski T.M."/>
            <person name="Davidsen T.M."/>
            <person name="Wayne K.J."/>
            <person name="Tettelin H."/>
            <person name="Glass J.I."/>
            <person name="Rusch D."/>
            <person name="Podicherti R."/>
            <person name="Tsui H.-C.T."/>
            <person name="Winkler M.E."/>
        </authorList>
    </citation>
    <scope>NUCLEOTIDE SEQUENCE</scope>
</reference>
<sequence>MFRKKSLESHHYYDEKIFTQEIEHIFKKEWLWVGRTDQLINKGDFITADVIHLPIIVLRDNNKQLRGFHNVCRHRASKVLLRPSGNCKNIVCPYHGWKYNLKGELSNPPKFFGSDEFDHKIHSLFPIHVQEKFGLIFISLNKQPKFLDEWLGPFEQVINNHYESDFIFHNELKFDVHANWKTYVDNYQEGYHIPAVHPQLNKDVIWEEYELNNTNECSIHNVPEKASSSQPGSFGWHFPNFIFNTYGRGIVFQRIEPIKPKWCRVIYNLFRSPDIEYDDFENKEGKYQLEVSVEDQNLIPDIQQNLQAGIYTSGPLSTKYETGVAYFHDLIIQKLNME</sequence>
<dbReference type="GO" id="GO:0051537">
    <property type="term" value="F:2 iron, 2 sulfur cluster binding"/>
    <property type="evidence" value="ECO:0007669"/>
    <property type="project" value="UniProtKB-KW"/>
</dbReference>
<keyword evidence="5" id="KW-0408">Iron</keyword>
<dbReference type="EMBL" id="UINC01002352">
    <property type="protein sequence ID" value="SUZ95763.1"/>
    <property type="molecule type" value="Genomic_DNA"/>
</dbReference>
<keyword evidence="4" id="KW-0560">Oxidoreductase</keyword>
<dbReference type="PANTHER" id="PTHR43756:SF5">
    <property type="entry name" value="CHOLINE MONOOXYGENASE, CHLOROPLASTIC"/>
    <property type="match status" value="1"/>
</dbReference>
<accession>A0A381S3N0</accession>
<evidence type="ECO:0000256" key="3">
    <source>
        <dbReference type="ARBA" id="ARBA00022723"/>
    </source>
</evidence>
<dbReference type="GO" id="GO:0005506">
    <property type="term" value="F:iron ion binding"/>
    <property type="evidence" value="ECO:0007669"/>
    <property type="project" value="InterPro"/>
</dbReference>
<evidence type="ECO:0000256" key="5">
    <source>
        <dbReference type="ARBA" id="ARBA00023004"/>
    </source>
</evidence>
<name>A0A381S3N0_9ZZZZ</name>
<feature type="domain" description="Rieske" evidence="8">
    <location>
        <begin position="30"/>
        <end position="138"/>
    </location>
</feature>
<dbReference type="SUPFAM" id="SSF50022">
    <property type="entry name" value="ISP domain"/>
    <property type="match status" value="1"/>
</dbReference>
<dbReference type="Gene3D" id="3.90.380.10">
    <property type="entry name" value="Naphthalene 1,2-dioxygenase Alpha Subunit, Chain A, domain 1"/>
    <property type="match status" value="2"/>
</dbReference>
<evidence type="ECO:0000256" key="1">
    <source>
        <dbReference type="ARBA" id="ARBA00001962"/>
    </source>
</evidence>
<keyword evidence="3" id="KW-0479">Metal-binding</keyword>
<evidence type="ECO:0000256" key="6">
    <source>
        <dbReference type="ARBA" id="ARBA00023014"/>
    </source>
</evidence>
<evidence type="ECO:0000259" key="8">
    <source>
        <dbReference type="PROSITE" id="PS51296"/>
    </source>
</evidence>
<dbReference type="PANTHER" id="PTHR43756">
    <property type="entry name" value="CHOLINE MONOOXYGENASE, CHLOROPLASTIC"/>
    <property type="match status" value="1"/>
</dbReference>
<proteinExistence type="predicted"/>
<keyword evidence="6" id="KW-0411">Iron-sulfur</keyword>
<dbReference type="InterPro" id="IPR017941">
    <property type="entry name" value="Rieske_2Fe-2S"/>
</dbReference>
<dbReference type="PRINTS" id="PR00090">
    <property type="entry name" value="RNGDIOXGNASE"/>
</dbReference>
<dbReference type="CDD" id="cd03469">
    <property type="entry name" value="Rieske_RO_Alpha_N"/>
    <property type="match status" value="1"/>
</dbReference>
<comment type="cofactor">
    <cofactor evidence="1">
        <name>Fe cation</name>
        <dbReference type="ChEBI" id="CHEBI:24875"/>
    </cofactor>
</comment>
<dbReference type="PROSITE" id="PS51296">
    <property type="entry name" value="RIESKE"/>
    <property type="match status" value="1"/>
</dbReference>
<dbReference type="Pfam" id="PF00355">
    <property type="entry name" value="Rieske"/>
    <property type="match status" value="1"/>
</dbReference>
<dbReference type="Pfam" id="PF00848">
    <property type="entry name" value="Ring_hydroxyl_A"/>
    <property type="match status" value="1"/>
</dbReference>
<dbReference type="InterPro" id="IPR001663">
    <property type="entry name" value="Rng_hydr_dOase-A"/>
</dbReference>
<keyword evidence="7" id="KW-0520">NAD</keyword>
<dbReference type="InterPro" id="IPR015881">
    <property type="entry name" value="ARHD_Rieske_2Fe_2S"/>
</dbReference>
<dbReference type="InterPro" id="IPR036922">
    <property type="entry name" value="Rieske_2Fe-2S_sf"/>
</dbReference>
<dbReference type="AlphaFoldDB" id="A0A381S3N0"/>
<dbReference type="PROSITE" id="PS00570">
    <property type="entry name" value="RING_HYDROXYL_ALPHA"/>
    <property type="match status" value="1"/>
</dbReference>
<dbReference type="GO" id="GO:0016491">
    <property type="term" value="F:oxidoreductase activity"/>
    <property type="evidence" value="ECO:0007669"/>
    <property type="project" value="UniProtKB-KW"/>
</dbReference>
<evidence type="ECO:0000256" key="2">
    <source>
        <dbReference type="ARBA" id="ARBA00022714"/>
    </source>
</evidence>
<dbReference type="Gene3D" id="2.102.10.10">
    <property type="entry name" value="Rieske [2Fe-2S] iron-sulphur domain"/>
    <property type="match status" value="1"/>
</dbReference>
<gene>
    <name evidence="9" type="ORF">METZ01_LOCUS48617</name>
</gene>
<keyword evidence="2" id="KW-0001">2Fe-2S</keyword>